<protein>
    <submittedName>
        <fullName evidence="2">Uncharacterized protein</fullName>
    </submittedName>
</protein>
<accession>A0AC34Q1J3</accession>
<organism evidence="1 2">
    <name type="scientific">Panagrolaimus sp. JU765</name>
    <dbReference type="NCBI Taxonomy" id="591449"/>
    <lineage>
        <taxon>Eukaryota</taxon>
        <taxon>Metazoa</taxon>
        <taxon>Ecdysozoa</taxon>
        <taxon>Nematoda</taxon>
        <taxon>Chromadorea</taxon>
        <taxon>Rhabditida</taxon>
        <taxon>Tylenchina</taxon>
        <taxon>Panagrolaimomorpha</taxon>
        <taxon>Panagrolaimoidea</taxon>
        <taxon>Panagrolaimidae</taxon>
        <taxon>Panagrolaimus</taxon>
    </lineage>
</organism>
<proteinExistence type="predicted"/>
<sequence length="72" mass="8440">MTKKVQFLITITKKRSNLNLEKEKIQKQIDATMELFASRPAKCFHRKKKELLRNKITFNFSSGKITVAKKLT</sequence>
<name>A0AC34Q1J3_9BILA</name>
<evidence type="ECO:0000313" key="2">
    <source>
        <dbReference type="WBParaSite" id="JU765_v2.g11974.t1"/>
    </source>
</evidence>
<dbReference type="WBParaSite" id="JU765_v2.g11974.t1">
    <property type="protein sequence ID" value="JU765_v2.g11974.t1"/>
    <property type="gene ID" value="JU765_v2.g11974"/>
</dbReference>
<reference evidence="2" key="1">
    <citation type="submission" date="2022-11" db="UniProtKB">
        <authorList>
            <consortium name="WormBaseParasite"/>
        </authorList>
    </citation>
    <scope>IDENTIFICATION</scope>
</reference>
<dbReference type="Proteomes" id="UP000887576">
    <property type="component" value="Unplaced"/>
</dbReference>
<evidence type="ECO:0000313" key="1">
    <source>
        <dbReference type="Proteomes" id="UP000887576"/>
    </source>
</evidence>